<organism evidence="1 2">
    <name type="scientific">Clonorchis sinensis</name>
    <name type="common">Chinese liver fluke</name>
    <dbReference type="NCBI Taxonomy" id="79923"/>
    <lineage>
        <taxon>Eukaryota</taxon>
        <taxon>Metazoa</taxon>
        <taxon>Spiralia</taxon>
        <taxon>Lophotrochozoa</taxon>
        <taxon>Platyhelminthes</taxon>
        <taxon>Trematoda</taxon>
        <taxon>Digenea</taxon>
        <taxon>Opisthorchiida</taxon>
        <taxon>Opisthorchiata</taxon>
        <taxon>Opisthorchiidae</taxon>
        <taxon>Clonorchis</taxon>
    </lineage>
</organism>
<gene>
    <name evidence="1" type="ORF">CLF_103933</name>
</gene>
<name>G7YAN5_CLOSI</name>
<protein>
    <submittedName>
        <fullName evidence="1">Uncharacterized protein</fullName>
    </submittedName>
</protein>
<dbReference type="AlphaFoldDB" id="G7YAN5"/>
<proteinExistence type="predicted"/>
<reference evidence="1" key="1">
    <citation type="journal article" date="2011" name="Genome Biol.">
        <title>The draft genome of the carcinogenic human liver fluke Clonorchis sinensis.</title>
        <authorList>
            <person name="Wang X."/>
            <person name="Chen W."/>
            <person name="Huang Y."/>
            <person name="Sun J."/>
            <person name="Men J."/>
            <person name="Liu H."/>
            <person name="Luo F."/>
            <person name="Guo L."/>
            <person name="Lv X."/>
            <person name="Deng C."/>
            <person name="Zhou C."/>
            <person name="Fan Y."/>
            <person name="Li X."/>
            <person name="Huang L."/>
            <person name="Hu Y."/>
            <person name="Liang C."/>
            <person name="Hu X."/>
            <person name="Xu J."/>
            <person name="Yu X."/>
        </authorList>
    </citation>
    <scope>NUCLEOTIDE SEQUENCE [LARGE SCALE GENOMIC DNA]</scope>
    <source>
        <strain evidence="1">Henan</strain>
    </source>
</reference>
<reference key="2">
    <citation type="submission" date="2011-10" db="EMBL/GenBank/DDBJ databases">
        <title>The genome and transcriptome sequence of Clonorchis sinensis provide insights into the carcinogenic liver fluke.</title>
        <authorList>
            <person name="Wang X."/>
            <person name="Huang Y."/>
            <person name="Chen W."/>
            <person name="Liu H."/>
            <person name="Guo L."/>
            <person name="Chen Y."/>
            <person name="Luo F."/>
            <person name="Zhou W."/>
            <person name="Sun J."/>
            <person name="Mao Q."/>
            <person name="Liang P."/>
            <person name="Zhou C."/>
            <person name="Tian Y."/>
            <person name="Men J."/>
            <person name="Lv X."/>
            <person name="Huang L."/>
            <person name="Zhou J."/>
            <person name="Hu Y."/>
            <person name="Li R."/>
            <person name="Zhang F."/>
            <person name="Lei H."/>
            <person name="Li X."/>
            <person name="Hu X."/>
            <person name="Liang C."/>
            <person name="Xu J."/>
            <person name="Wu Z."/>
            <person name="Yu X."/>
        </authorList>
    </citation>
    <scope>NUCLEOTIDE SEQUENCE</scope>
    <source>
        <strain>Henan</strain>
    </source>
</reference>
<dbReference type="EMBL" id="DF143006">
    <property type="protein sequence ID" value="GAA50020.1"/>
    <property type="molecule type" value="Genomic_DNA"/>
</dbReference>
<accession>G7YAN5</accession>
<keyword evidence="2" id="KW-1185">Reference proteome</keyword>
<evidence type="ECO:0000313" key="2">
    <source>
        <dbReference type="Proteomes" id="UP000008909"/>
    </source>
</evidence>
<dbReference type="Proteomes" id="UP000008909">
    <property type="component" value="Unassembled WGS sequence"/>
</dbReference>
<sequence length="135" mass="15533">MICERVDDVTHKGVLGINWQTRLMTKLEQSYMAEVHIIIISYKKPCTSRTVVVAATVSSADDLGRLFSYCSVSMPFTIHQLTSFLKHRKQPFRERFTRSGIDRPVCGYRISNDCSMSKVRKVYSVISRMHNLVVE</sequence>
<evidence type="ECO:0000313" key="1">
    <source>
        <dbReference type="EMBL" id="GAA50020.1"/>
    </source>
</evidence>